<feature type="region of interest" description="Disordered" evidence="5">
    <location>
        <begin position="29"/>
        <end position="54"/>
    </location>
</feature>
<evidence type="ECO:0000256" key="4">
    <source>
        <dbReference type="ARBA" id="ARBA00023014"/>
    </source>
</evidence>
<organism evidence="7 8">
    <name type="scientific">Dunaliella salina</name>
    <name type="common">Green alga</name>
    <name type="synonym">Protococcus salinus</name>
    <dbReference type="NCBI Taxonomy" id="3046"/>
    <lineage>
        <taxon>Eukaryota</taxon>
        <taxon>Viridiplantae</taxon>
        <taxon>Chlorophyta</taxon>
        <taxon>core chlorophytes</taxon>
        <taxon>Chlorophyceae</taxon>
        <taxon>CS clade</taxon>
        <taxon>Chlamydomonadales</taxon>
        <taxon>Dunaliellaceae</taxon>
        <taxon>Dunaliella</taxon>
    </lineage>
</organism>
<comment type="similarity">
    <text evidence="1">Belongs to the glutaredoxin family. CGFS subfamily.</text>
</comment>
<evidence type="ECO:0000313" key="8">
    <source>
        <dbReference type="Proteomes" id="UP000815325"/>
    </source>
</evidence>
<proteinExistence type="inferred from homology"/>
<keyword evidence="2" id="KW-0479">Metal-binding</keyword>
<dbReference type="CDD" id="cd03028">
    <property type="entry name" value="GRX_PICOT_like"/>
    <property type="match status" value="1"/>
</dbReference>
<evidence type="ECO:0000256" key="1">
    <source>
        <dbReference type="ARBA" id="ARBA00008983"/>
    </source>
</evidence>
<evidence type="ECO:0000256" key="5">
    <source>
        <dbReference type="SAM" id="MobiDB-lite"/>
    </source>
</evidence>
<dbReference type="EMBL" id="MU069808">
    <property type="protein sequence ID" value="KAF5833488.1"/>
    <property type="molecule type" value="Genomic_DNA"/>
</dbReference>
<keyword evidence="4" id="KW-0411">Iron-sulfur</keyword>
<comment type="caution">
    <text evidence="7">The sequence shown here is derived from an EMBL/GenBank/DDBJ whole genome shotgun (WGS) entry which is preliminary data.</text>
</comment>
<dbReference type="PANTHER" id="PTHR10293:SF45">
    <property type="entry name" value="BIFUNCTIONAL MONOTHIOL GLUTAREDOXIN-S16, CHLOROPLASTIC"/>
    <property type="match status" value="1"/>
</dbReference>
<sequence>MQLQAYSNSSLAAGAPLQRRALAGRMSVRARAAAPSTSTPPLSQAPLIKLPEGAKDLPKNPGVYAVYDGNTTLQYIGLSRRVDASIANHLAELPELTNGVKVLAMTHATRESLTEAWKHWVEEAVNATGTIPPGNAPGEKKWQSRTVKPPRPEIRLTAGKGTNTPIEDLLDKVVKDCKVVAFIKGTRTQPQCGFSHKMLTILNNHRTDYEVVNVLDEVHNPGLRDAIKNYSQWPTIPQLYMKGEFIGGSDIVGEMEENGEMKKLVEQL</sequence>
<dbReference type="Proteomes" id="UP000815325">
    <property type="component" value="Unassembled WGS sequence"/>
</dbReference>
<keyword evidence="3" id="KW-0408">Iron</keyword>
<accession>A0ABQ7GFW4</accession>
<dbReference type="PROSITE" id="PS51354">
    <property type="entry name" value="GLUTAREDOXIN_2"/>
    <property type="match status" value="1"/>
</dbReference>
<feature type="compositionally biased region" description="Low complexity" evidence="5">
    <location>
        <begin position="29"/>
        <end position="47"/>
    </location>
</feature>
<evidence type="ECO:0000256" key="2">
    <source>
        <dbReference type="ARBA" id="ARBA00022723"/>
    </source>
</evidence>
<gene>
    <name evidence="7" type="ORF">DUNSADRAFT_10208</name>
</gene>
<protein>
    <submittedName>
        <fullName evidence="7">Thioredoxin-like protein</fullName>
    </submittedName>
</protein>
<dbReference type="InterPro" id="IPR002109">
    <property type="entry name" value="Glutaredoxin"/>
</dbReference>
<dbReference type="InterPro" id="IPR036249">
    <property type="entry name" value="Thioredoxin-like_sf"/>
</dbReference>
<feature type="region of interest" description="Disordered" evidence="5">
    <location>
        <begin position="129"/>
        <end position="148"/>
    </location>
</feature>
<feature type="domain" description="Glutaredoxin" evidence="6">
    <location>
        <begin position="179"/>
        <end position="246"/>
    </location>
</feature>
<dbReference type="PANTHER" id="PTHR10293">
    <property type="entry name" value="GLUTAREDOXIN FAMILY MEMBER"/>
    <property type="match status" value="1"/>
</dbReference>
<name>A0ABQ7GFW4_DUNSA</name>
<dbReference type="SUPFAM" id="SSF52833">
    <property type="entry name" value="Thioredoxin-like"/>
    <property type="match status" value="1"/>
</dbReference>
<evidence type="ECO:0000259" key="6">
    <source>
        <dbReference type="Pfam" id="PF00462"/>
    </source>
</evidence>
<reference evidence="7" key="1">
    <citation type="submission" date="2017-08" db="EMBL/GenBank/DDBJ databases">
        <authorList>
            <person name="Polle J.E."/>
            <person name="Barry K."/>
            <person name="Cushman J."/>
            <person name="Schmutz J."/>
            <person name="Tran D."/>
            <person name="Hathwaick L.T."/>
            <person name="Yim W.C."/>
            <person name="Jenkins J."/>
            <person name="Mckie-Krisberg Z.M."/>
            <person name="Prochnik S."/>
            <person name="Lindquist E."/>
            <person name="Dockter R.B."/>
            <person name="Adam C."/>
            <person name="Molina H."/>
            <person name="Bunkerborg J."/>
            <person name="Jin E."/>
            <person name="Buchheim M."/>
            <person name="Magnuson J."/>
        </authorList>
    </citation>
    <scope>NUCLEOTIDE SEQUENCE</scope>
    <source>
        <strain evidence="7">CCAP 19/18</strain>
    </source>
</reference>
<evidence type="ECO:0000256" key="3">
    <source>
        <dbReference type="ARBA" id="ARBA00023004"/>
    </source>
</evidence>
<dbReference type="Gene3D" id="3.40.30.10">
    <property type="entry name" value="Glutaredoxin"/>
    <property type="match status" value="1"/>
</dbReference>
<evidence type="ECO:0000313" key="7">
    <source>
        <dbReference type="EMBL" id="KAF5833488.1"/>
    </source>
</evidence>
<dbReference type="Pfam" id="PF00462">
    <property type="entry name" value="Glutaredoxin"/>
    <property type="match status" value="1"/>
</dbReference>
<keyword evidence="8" id="KW-1185">Reference proteome</keyword>
<dbReference type="InterPro" id="IPR004480">
    <property type="entry name" value="Monothiol_GRX-rel"/>
</dbReference>
<dbReference type="InterPro" id="IPR033658">
    <property type="entry name" value="GRX_PICOT-like"/>
</dbReference>